<name>A0A397TWG3_9GLOM</name>
<dbReference type="Proteomes" id="UP000266673">
    <property type="component" value="Unassembled WGS sequence"/>
</dbReference>
<reference evidence="1 2" key="1">
    <citation type="submission" date="2018-06" db="EMBL/GenBank/DDBJ databases">
        <title>Comparative genomics reveals the genomic features of Rhizophagus irregularis, R. cerebriforme, R. diaphanum and Gigaspora rosea, and their symbiotic lifestyle signature.</title>
        <authorList>
            <person name="Morin E."/>
            <person name="San Clemente H."/>
            <person name="Chen E.C.H."/>
            <person name="De La Providencia I."/>
            <person name="Hainaut M."/>
            <person name="Kuo A."/>
            <person name="Kohler A."/>
            <person name="Murat C."/>
            <person name="Tang N."/>
            <person name="Roy S."/>
            <person name="Loubradou J."/>
            <person name="Henrissat B."/>
            <person name="Grigoriev I.V."/>
            <person name="Corradi N."/>
            <person name="Roux C."/>
            <person name="Martin F.M."/>
        </authorList>
    </citation>
    <scope>NUCLEOTIDE SEQUENCE [LARGE SCALE GENOMIC DNA]</scope>
    <source>
        <strain evidence="1 2">DAOM 194757</strain>
    </source>
</reference>
<dbReference type="Gene3D" id="2.40.70.10">
    <property type="entry name" value="Acid Proteases"/>
    <property type="match status" value="1"/>
</dbReference>
<proteinExistence type="predicted"/>
<dbReference type="EMBL" id="QKWP01002704">
    <property type="protein sequence ID" value="RIB02415.1"/>
    <property type="molecule type" value="Genomic_DNA"/>
</dbReference>
<sequence>MLNLLDLIPPELIPFITKYLPIQDLKNCYSLDDIWKTEAIREIRKRLIVDCSFIDSKTTVKALIDPKSQYNSISKALARKMDLYITRMYGSKYPVVEALGVGVTNAGKKVMVGGWLCDEEVSISLPNIFDVSQPLADLGPSSYLGNSYEHFLVVDKPEYDLGPSSYLGNSYEHFLVVDKPEYDLVLGSTWLTRLGNRIDGRDGRYWKSNEEKRIYYARNSIDILSPSLYTFYELLFPKFSAINSDGEVILIEFSDQNMENNLIDLN</sequence>
<organism evidence="1 2">
    <name type="scientific">Gigaspora rosea</name>
    <dbReference type="NCBI Taxonomy" id="44941"/>
    <lineage>
        <taxon>Eukaryota</taxon>
        <taxon>Fungi</taxon>
        <taxon>Fungi incertae sedis</taxon>
        <taxon>Mucoromycota</taxon>
        <taxon>Glomeromycotina</taxon>
        <taxon>Glomeromycetes</taxon>
        <taxon>Diversisporales</taxon>
        <taxon>Gigasporaceae</taxon>
        <taxon>Gigaspora</taxon>
    </lineage>
</organism>
<protein>
    <submittedName>
        <fullName evidence="1">Uncharacterized protein</fullName>
    </submittedName>
</protein>
<dbReference type="AlphaFoldDB" id="A0A397TWG3"/>
<comment type="caution">
    <text evidence="1">The sequence shown here is derived from an EMBL/GenBank/DDBJ whole genome shotgun (WGS) entry which is preliminary data.</text>
</comment>
<evidence type="ECO:0000313" key="2">
    <source>
        <dbReference type="Proteomes" id="UP000266673"/>
    </source>
</evidence>
<gene>
    <name evidence="1" type="ORF">C2G38_882456</name>
</gene>
<keyword evidence="2" id="KW-1185">Reference proteome</keyword>
<dbReference type="OrthoDB" id="2403661at2759"/>
<evidence type="ECO:0000313" key="1">
    <source>
        <dbReference type="EMBL" id="RIB02415.1"/>
    </source>
</evidence>
<accession>A0A397TWG3</accession>
<dbReference type="InterPro" id="IPR021109">
    <property type="entry name" value="Peptidase_aspartic_dom_sf"/>
</dbReference>